<evidence type="ECO:0000313" key="2">
    <source>
        <dbReference type="EMBL" id="SUD34154.1"/>
    </source>
</evidence>
<proteinExistence type="predicted"/>
<dbReference type="EMBL" id="UGUS01000002">
    <property type="protein sequence ID" value="SUD34154.1"/>
    <property type="molecule type" value="Genomic_DNA"/>
</dbReference>
<dbReference type="AlphaFoldDB" id="A0A0B7DJV4"/>
<accession>A0A0B7DJV4</accession>
<organism evidence="2 3">
    <name type="scientific">Pseudomonas fluorescens</name>
    <dbReference type="NCBI Taxonomy" id="294"/>
    <lineage>
        <taxon>Bacteria</taxon>
        <taxon>Pseudomonadati</taxon>
        <taxon>Pseudomonadota</taxon>
        <taxon>Gammaproteobacteria</taxon>
        <taxon>Pseudomonadales</taxon>
        <taxon>Pseudomonadaceae</taxon>
        <taxon>Pseudomonas</taxon>
    </lineage>
</organism>
<gene>
    <name evidence="2" type="ORF">NCTC10392_05451</name>
</gene>
<protein>
    <submittedName>
        <fullName evidence="2">Uncharacterized protein</fullName>
    </submittedName>
</protein>
<reference evidence="2 3" key="1">
    <citation type="submission" date="2018-06" db="EMBL/GenBank/DDBJ databases">
        <authorList>
            <consortium name="Pathogen Informatics"/>
            <person name="Doyle S."/>
        </authorList>
    </citation>
    <scope>NUCLEOTIDE SEQUENCE [LARGE SCALE GENOMIC DNA]</scope>
    <source>
        <strain evidence="2 3">NCTC10392</strain>
    </source>
</reference>
<sequence>MSRFKAPPPQAIPVEFDHHEDFNIAHPSTGLESWGLVKVTSQLLQQPGGDIYLRAGKHIGPHKGFGVRHIWQERGHDLVKWGYPTVYDVPRFVSDIIVHGSNIVCEFDSMKGNERLIVLRGRKGCAVLAAWPIGDDQLYYSVVTAYRNRTPNGKAVGMIEGFQIPETPKAPDLAPLTEEDMRDGSRSACLANP</sequence>
<dbReference type="Proteomes" id="UP000255125">
    <property type="component" value="Unassembled WGS sequence"/>
</dbReference>
<dbReference type="OrthoDB" id="7863006at2"/>
<feature type="region of interest" description="Disordered" evidence="1">
    <location>
        <begin position="168"/>
        <end position="193"/>
    </location>
</feature>
<name>A0A0B7DJV4_PSEFL</name>
<evidence type="ECO:0000256" key="1">
    <source>
        <dbReference type="SAM" id="MobiDB-lite"/>
    </source>
</evidence>
<evidence type="ECO:0000313" key="3">
    <source>
        <dbReference type="Proteomes" id="UP000255125"/>
    </source>
</evidence>
<dbReference type="RefSeq" id="WP_052491577.1">
    <property type="nucleotide sequence ID" value="NZ_CDMF01000001.1"/>
</dbReference>